<evidence type="ECO:0000256" key="2">
    <source>
        <dbReference type="ARBA" id="ARBA00022448"/>
    </source>
</evidence>
<dbReference type="CDD" id="cd17330">
    <property type="entry name" value="MFS_SLC46_TetA_like"/>
    <property type="match status" value="1"/>
</dbReference>
<feature type="transmembrane region" description="Helical" evidence="7">
    <location>
        <begin position="355"/>
        <end position="379"/>
    </location>
</feature>
<dbReference type="PROSITE" id="PS50850">
    <property type="entry name" value="MFS"/>
    <property type="match status" value="1"/>
</dbReference>
<dbReference type="EMBL" id="GCKF01046024">
    <property type="protein sequence ID" value="JAG93659.1"/>
    <property type="molecule type" value="Transcribed_RNA"/>
</dbReference>
<feature type="region of interest" description="Disordered" evidence="6">
    <location>
        <begin position="245"/>
        <end position="279"/>
    </location>
</feature>
<dbReference type="InterPro" id="IPR036259">
    <property type="entry name" value="MFS_trans_sf"/>
</dbReference>
<dbReference type="PANTHER" id="PTHR23504">
    <property type="entry name" value="MAJOR FACILITATOR SUPERFAMILY DOMAIN-CONTAINING PROTEIN 10"/>
    <property type="match status" value="1"/>
</dbReference>
<comment type="subcellular location">
    <subcellularLocation>
        <location evidence="1">Membrane</location>
        <topology evidence="1">Multi-pass membrane protein</topology>
    </subcellularLocation>
</comment>
<evidence type="ECO:0000313" key="9">
    <source>
        <dbReference type="EMBL" id="JAG93659.1"/>
    </source>
</evidence>
<dbReference type="GO" id="GO:0016020">
    <property type="term" value="C:membrane"/>
    <property type="evidence" value="ECO:0007669"/>
    <property type="project" value="UniProtKB-SubCell"/>
</dbReference>
<feature type="transmembrane region" description="Helical" evidence="7">
    <location>
        <begin position="170"/>
        <end position="193"/>
    </location>
</feature>
<dbReference type="InterPro" id="IPR011701">
    <property type="entry name" value="MFS"/>
</dbReference>
<feature type="transmembrane region" description="Helical" evidence="7">
    <location>
        <begin position="385"/>
        <end position="413"/>
    </location>
</feature>
<feature type="transmembrane region" description="Helical" evidence="7">
    <location>
        <begin position="425"/>
        <end position="450"/>
    </location>
</feature>
<evidence type="ECO:0000256" key="1">
    <source>
        <dbReference type="ARBA" id="ARBA00004141"/>
    </source>
</evidence>
<reference evidence="9" key="1">
    <citation type="submission" date="2015-03" db="EMBL/GenBank/DDBJ databases">
        <title>A transcriptome of Araucaria cunninghamii, an australian fine timber species.</title>
        <authorList>
            <person name="Jing Yi C.J.Y."/>
            <person name="Yin San L.Y.S."/>
            <person name="Abdul Karim S.S."/>
            <person name="Wan Azmi N.N."/>
            <person name="Hercus R.R."/>
            <person name="Croft L.L."/>
        </authorList>
    </citation>
    <scope>NUCLEOTIDE SEQUENCE</scope>
    <source>
        <strain evidence="9">MI0301</strain>
        <tissue evidence="9">Leaf</tissue>
    </source>
</reference>
<evidence type="ECO:0000256" key="4">
    <source>
        <dbReference type="ARBA" id="ARBA00022989"/>
    </source>
</evidence>
<feature type="transmembrane region" description="Helical" evidence="7">
    <location>
        <begin position="330"/>
        <end position="348"/>
    </location>
</feature>
<sequence length="518" mass="57547">MAATTSDERTEPLLKEEVEYYENCPGCKVEQRKRTQKGYPVKEFVLLALLVLCNSLPISSLFPYLYFMVKDFHIAKPQDIGYYAGYIGSSFMFGRFLTSALWGMAADKYGRKPIMLIGVASVIVLNTIFGMSVNFWMAISTRFLLGSFNGLLGPVKAYSSEICRDEHQALGLSIVGTMWGIGLIIGPALGGFFAQPADKYPNIFSKDSLFGRFPYLLPCLCNTAIAVIVFVSTFWLPETLHKHHLEDDEEEDDDAEVGPRGKPVQEHVKEGANERQQTDKKSLFRNWPAMASIIIYCVFSLHDMAYSEIFSLWAVSPREYGGLDFTTSDVGVVLAITGCGLLIFQTLIFPPMANLFGAILVTRVGSVLTIPVLTMYPFIGMLSGVLLWLVTNCASLLKNILSATIVTGMFLLLNNCVPQHQRGAANGLAMTGMSLFKTIGPAVGGSLFAWSQTRQNASFLPGSHMIFFILNVIMVIVVLMTFEPFLPRSTDRHPSEDQKDSKSEQEEQRKEQEQRLSS</sequence>
<feature type="domain" description="Major facilitator superfamily (MFS) profile" evidence="8">
    <location>
        <begin position="43"/>
        <end position="489"/>
    </location>
</feature>
<keyword evidence="4 7" id="KW-1133">Transmembrane helix</keyword>
<dbReference type="Gene3D" id="1.20.1250.20">
    <property type="entry name" value="MFS general substrate transporter like domains"/>
    <property type="match status" value="1"/>
</dbReference>
<dbReference type="AlphaFoldDB" id="A0A0D6QT24"/>
<feature type="transmembrane region" description="Helical" evidence="7">
    <location>
        <begin position="213"/>
        <end position="236"/>
    </location>
</feature>
<evidence type="ECO:0000256" key="7">
    <source>
        <dbReference type="SAM" id="Phobius"/>
    </source>
</evidence>
<feature type="region of interest" description="Disordered" evidence="6">
    <location>
        <begin position="488"/>
        <end position="518"/>
    </location>
</feature>
<dbReference type="Pfam" id="PF07690">
    <property type="entry name" value="MFS_1"/>
    <property type="match status" value="1"/>
</dbReference>
<feature type="compositionally biased region" description="Acidic residues" evidence="6">
    <location>
        <begin position="247"/>
        <end position="256"/>
    </location>
</feature>
<keyword evidence="3 7" id="KW-0812">Transmembrane</keyword>
<feature type="transmembrane region" description="Helical" evidence="7">
    <location>
        <begin position="44"/>
        <end position="68"/>
    </location>
</feature>
<dbReference type="GO" id="GO:0022857">
    <property type="term" value="F:transmembrane transporter activity"/>
    <property type="evidence" value="ECO:0007669"/>
    <property type="project" value="InterPro"/>
</dbReference>
<dbReference type="InterPro" id="IPR020846">
    <property type="entry name" value="MFS_dom"/>
</dbReference>
<keyword evidence="2" id="KW-0813">Transport</keyword>
<evidence type="ECO:0000256" key="3">
    <source>
        <dbReference type="ARBA" id="ARBA00022692"/>
    </source>
</evidence>
<feature type="compositionally biased region" description="Basic and acidic residues" evidence="6">
    <location>
        <begin position="257"/>
        <end position="279"/>
    </location>
</feature>
<protein>
    <recommendedName>
        <fullName evidence="8">Major facilitator superfamily (MFS) profile domain-containing protein</fullName>
    </recommendedName>
</protein>
<accession>A0A0D6QT24</accession>
<name>A0A0D6QT24_ARACU</name>
<evidence type="ECO:0000259" key="8">
    <source>
        <dbReference type="PROSITE" id="PS50850"/>
    </source>
</evidence>
<organism evidence="9">
    <name type="scientific">Araucaria cunninghamii</name>
    <name type="common">Hoop pine</name>
    <name type="synonym">Moreton Bay pine</name>
    <dbReference type="NCBI Taxonomy" id="56994"/>
    <lineage>
        <taxon>Eukaryota</taxon>
        <taxon>Viridiplantae</taxon>
        <taxon>Streptophyta</taxon>
        <taxon>Embryophyta</taxon>
        <taxon>Tracheophyta</taxon>
        <taxon>Spermatophyta</taxon>
        <taxon>Pinopsida</taxon>
        <taxon>Pinidae</taxon>
        <taxon>Conifers II</taxon>
        <taxon>Araucariales</taxon>
        <taxon>Araucariaceae</taxon>
        <taxon>Araucaria</taxon>
    </lineage>
</organism>
<evidence type="ECO:0000256" key="5">
    <source>
        <dbReference type="ARBA" id="ARBA00023136"/>
    </source>
</evidence>
<feature type="transmembrane region" description="Helical" evidence="7">
    <location>
        <begin position="462"/>
        <end position="482"/>
    </location>
</feature>
<evidence type="ECO:0000256" key="6">
    <source>
        <dbReference type="SAM" id="MobiDB-lite"/>
    </source>
</evidence>
<proteinExistence type="predicted"/>
<feature type="compositionally biased region" description="Basic and acidic residues" evidence="6">
    <location>
        <begin position="489"/>
        <end position="518"/>
    </location>
</feature>
<dbReference type="PANTHER" id="PTHR23504:SF15">
    <property type="entry name" value="MAJOR FACILITATOR SUPERFAMILY (MFS) PROFILE DOMAIN-CONTAINING PROTEIN"/>
    <property type="match status" value="1"/>
</dbReference>
<feature type="transmembrane region" description="Helical" evidence="7">
    <location>
        <begin position="80"/>
        <end position="102"/>
    </location>
</feature>
<keyword evidence="5 7" id="KW-0472">Membrane</keyword>
<dbReference type="SUPFAM" id="SSF103473">
    <property type="entry name" value="MFS general substrate transporter"/>
    <property type="match status" value="1"/>
</dbReference>
<feature type="transmembrane region" description="Helical" evidence="7">
    <location>
        <begin position="289"/>
        <end position="310"/>
    </location>
</feature>
<feature type="transmembrane region" description="Helical" evidence="7">
    <location>
        <begin position="114"/>
        <end position="133"/>
    </location>
</feature>